<evidence type="ECO:0000313" key="2">
    <source>
        <dbReference type="Proteomes" id="UP000663144"/>
    </source>
</evidence>
<keyword evidence="1" id="KW-0540">Nuclease</keyword>
<dbReference type="KEGG" id="vg:77946624"/>
<sequence length="163" mass="19086">MKIIDDFLSPKEFKILQDHLFSTYFPWHYVPFVNGNDNPNDVVSTRYFEHNFYHGGKSEYFHIIRPMVHRLEIDELYRAKANLFPSTEKIYHHAFHVDQMFKHNGAILYMNTCDGGTIFPDGSMVQSIANRCLLFDSSREHASTTCTDAKARVNINVNYRTDE</sequence>
<dbReference type="GO" id="GO:0004519">
    <property type="term" value="F:endonuclease activity"/>
    <property type="evidence" value="ECO:0007669"/>
    <property type="project" value="UniProtKB-KW"/>
</dbReference>
<organism evidence="1 2">
    <name type="scientific">Synechococcus phage S-H38</name>
    <dbReference type="NCBI Taxonomy" id="2783673"/>
    <lineage>
        <taxon>Viruses</taxon>
        <taxon>Duplodnaviria</taxon>
        <taxon>Heunggongvirae</taxon>
        <taxon>Uroviricota</taxon>
        <taxon>Caudoviricetes</taxon>
        <taxon>Pantevenvirales</taxon>
        <taxon>Kyanoviridae</taxon>
        <taxon>Yellowseavirus</taxon>
        <taxon>Yellowseavirus thirtyeight</taxon>
    </lineage>
</organism>
<dbReference type="RefSeq" id="YP_010670419.1">
    <property type="nucleotide sequence ID" value="NC_070964.1"/>
</dbReference>
<proteinExistence type="predicted"/>
<keyword evidence="2" id="KW-1185">Reference proteome</keyword>
<name>A0A873WD97_9CAUD</name>
<dbReference type="EMBL" id="MW117965">
    <property type="protein sequence ID" value="QPB07928.1"/>
    <property type="molecule type" value="Genomic_DNA"/>
</dbReference>
<accession>A0A873WD97</accession>
<reference evidence="1" key="1">
    <citation type="submission" date="2020-10" db="EMBL/GenBank/DDBJ databases">
        <title>The Isolation and Genome Sequence of a Novel Cyanophage S-H38 from the Yellow Sea, China.</title>
        <authorList>
            <person name="Jiang T."/>
        </authorList>
    </citation>
    <scope>NUCLEOTIDE SEQUENCE</scope>
</reference>
<dbReference type="GeneID" id="77946624"/>
<evidence type="ECO:0000313" key="1">
    <source>
        <dbReference type="EMBL" id="QPB07928.1"/>
    </source>
</evidence>
<protein>
    <submittedName>
        <fullName evidence="1">DNA endonuclease V</fullName>
    </submittedName>
</protein>
<dbReference type="Proteomes" id="UP000663144">
    <property type="component" value="Segment"/>
</dbReference>
<keyword evidence="1" id="KW-0255">Endonuclease</keyword>
<keyword evidence="1" id="KW-0378">Hydrolase</keyword>